<dbReference type="InterPro" id="IPR001387">
    <property type="entry name" value="Cro/C1-type_HTH"/>
</dbReference>
<evidence type="ECO:0000313" key="2">
    <source>
        <dbReference type="EMBL" id="GAA3728148.1"/>
    </source>
</evidence>
<dbReference type="SUPFAM" id="SSF47413">
    <property type="entry name" value="lambda repressor-like DNA-binding domains"/>
    <property type="match status" value="1"/>
</dbReference>
<evidence type="ECO:0000313" key="3">
    <source>
        <dbReference type="Proteomes" id="UP001500920"/>
    </source>
</evidence>
<dbReference type="CDD" id="cd00093">
    <property type="entry name" value="HTH_XRE"/>
    <property type="match status" value="1"/>
</dbReference>
<name>A0ABP7F118_9STAP</name>
<dbReference type="Pfam" id="PF01381">
    <property type="entry name" value="HTH_3"/>
    <property type="match status" value="1"/>
</dbReference>
<dbReference type="SMART" id="SM00530">
    <property type="entry name" value="HTH_XRE"/>
    <property type="match status" value="1"/>
</dbReference>
<accession>A0ABP7F118</accession>
<dbReference type="RefSeq" id="WP_344703286.1">
    <property type="nucleotide sequence ID" value="NZ_BAABCK010000056.1"/>
</dbReference>
<dbReference type="EMBL" id="BAABCK010000056">
    <property type="protein sequence ID" value="GAA3728148.1"/>
    <property type="molecule type" value="Genomic_DNA"/>
</dbReference>
<dbReference type="InterPro" id="IPR011990">
    <property type="entry name" value="TPR-like_helical_dom_sf"/>
</dbReference>
<organism evidence="2 3">
    <name type="scientific">Salinicoccus jeotgali</name>
    <dbReference type="NCBI Taxonomy" id="381634"/>
    <lineage>
        <taxon>Bacteria</taxon>
        <taxon>Bacillati</taxon>
        <taxon>Bacillota</taxon>
        <taxon>Bacilli</taxon>
        <taxon>Bacillales</taxon>
        <taxon>Staphylococcaceae</taxon>
        <taxon>Salinicoccus</taxon>
    </lineage>
</organism>
<dbReference type="InterPro" id="IPR053163">
    <property type="entry name" value="HTH-type_regulator_Rgg"/>
</dbReference>
<proteinExistence type="predicted"/>
<keyword evidence="3" id="KW-1185">Reference proteome</keyword>
<evidence type="ECO:0000259" key="1">
    <source>
        <dbReference type="PROSITE" id="PS50943"/>
    </source>
</evidence>
<comment type="caution">
    <text evidence="2">The sequence shown here is derived from an EMBL/GenBank/DDBJ whole genome shotgun (WGS) entry which is preliminary data.</text>
</comment>
<dbReference type="Proteomes" id="UP001500920">
    <property type="component" value="Unassembled WGS sequence"/>
</dbReference>
<reference evidence="3" key="1">
    <citation type="journal article" date="2019" name="Int. J. Syst. Evol. Microbiol.">
        <title>The Global Catalogue of Microorganisms (GCM) 10K type strain sequencing project: providing services to taxonomists for standard genome sequencing and annotation.</title>
        <authorList>
            <consortium name="The Broad Institute Genomics Platform"/>
            <consortium name="The Broad Institute Genome Sequencing Center for Infectious Disease"/>
            <person name="Wu L."/>
            <person name="Ma J."/>
        </authorList>
    </citation>
    <scope>NUCLEOTIDE SEQUENCE [LARGE SCALE GENOMIC DNA]</scope>
    <source>
        <strain evidence="3">JCM 16981</strain>
    </source>
</reference>
<sequence>MIGQRIKEIRNNNNLTQEELAEGIISRTYLSLIEKGSVHPSTNVLIKLSERLNCSVNDFMQEVSHFRYNDVEILREISYYEQKVDQGDYTSFEYFIDKEYQKVDEVPAPDNGRIHLLYAKYYRHIGDGQNLNVHIDQAVKLLSSVSFNQTYIDAILLKVELMVEESRVEAALDLLEDTLFTILRFSDQNFGVIRIMFAVADCYQRCGEYLTSLRMLKRVEKQSRMLQIQYKPDELAIIEGKNFAMTGNYELLQKRVENINSPEAKLLMCYATFKKGDFGSAAALFDDIKSDIPTVRNDGVLSLIHDELEKEFDSI</sequence>
<dbReference type="Gene3D" id="1.25.40.10">
    <property type="entry name" value="Tetratricopeptide repeat domain"/>
    <property type="match status" value="1"/>
</dbReference>
<dbReference type="PROSITE" id="PS50943">
    <property type="entry name" value="HTH_CROC1"/>
    <property type="match status" value="1"/>
</dbReference>
<protein>
    <recommendedName>
        <fullName evidence="1">HTH cro/C1-type domain-containing protein</fullName>
    </recommendedName>
</protein>
<feature type="domain" description="HTH cro/C1-type" evidence="1">
    <location>
        <begin position="6"/>
        <end position="59"/>
    </location>
</feature>
<dbReference type="PANTHER" id="PTHR37038">
    <property type="entry name" value="TRANSCRIPTIONAL REGULATOR-RELATED"/>
    <property type="match status" value="1"/>
</dbReference>
<dbReference type="InterPro" id="IPR010982">
    <property type="entry name" value="Lambda_DNA-bd_dom_sf"/>
</dbReference>
<dbReference type="SUPFAM" id="SSF48452">
    <property type="entry name" value="TPR-like"/>
    <property type="match status" value="1"/>
</dbReference>
<gene>
    <name evidence="2" type="ORF">GCM10022378_16170</name>
</gene>